<evidence type="ECO:0000313" key="3">
    <source>
        <dbReference type="Proteomes" id="UP000824037"/>
    </source>
</evidence>
<sequence>MARSVGVKVAIGSGILVVLLVVVGVVVLVIGSSASCACAIPPDEEEAIATAQAYVAGVEEDPHALLDEDAEAPTAEQVEQLSVLDDPETTWTVLVTERPDGGYGRSPAERLVVGIAPEGEVAALVVYTETDYEQGTVDPAVEARETEPVIARSGEFPIFGELNVGMSEDVRGRLAVVAPTQEPIELSVTGHGGAWAYVGAEPLQEEEYRYVRGGHRSDGTWWFGAGWFSPSDPVTEDD</sequence>
<gene>
    <name evidence="2" type="ORF">H9815_00330</name>
</gene>
<dbReference type="EMBL" id="DXBY01000009">
    <property type="protein sequence ID" value="HIZ34197.1"/>
    <property type="molecule type" value="Genomic_DNA"/>
</dbReference>
<reference evidence="2" key="1">
    <citation type="journal article" date="2021" name="PeerJ">
        <title>Extensive microbial diversity within the chicken gut microbiome revealed by metagenomics and culture.</title>
        <authorList>
            <person name="Gilroy R."/>
            <person name="Ravi A."/>
            <person name="Getino M."/>
            <person name="Pursley I."/>
            <person name="Horton D.L."/>
            <person name="Alikhan N.F."/>
            <person name="Baker D."/>
            <person name="Gharbi K."/>
            <person name="Hall N."/>
            <person name="Watson M."/>
            <person name="Adriaenssens E.M."/>
            <person name="Foster-Nyarko E."/>
            <person name="Jarju S."/>
            <person name="Secka A."/>
            <person name="Antonio M."/>
            <person name="Oren A."/>
            <person name="Chaudhuri R.R."/>
            <person name="La Ragione R."/>
            <person name="Hildebrand F."/>
            <person name="Pallen M.J."/>
        </authorList>
    </citation>
    <scope>NUCLEOTIDE SEQUENCE</scope>
    <source>
        <strain evidence="2">ChiGjej4B4-7305</strain>
    </source>
</reference>
<evidence type="ECO:0000313" key="2">
    <source>
        <dbReference type="EMBL" id="HIZ34197.1"/>
    </source>
</evidence>
<dbReference type="AlphaFoldDB" id="A0A9D2EB95"/>
<accession>A0A9D2EB95</accession>
<evidence type="ECO:0000256" key="1">
    <source>
        <dbReference type="SAM" id="Phobius"/>
    </source>
</evidence>
<organism evidence="2 3">
    <name type="scientific">Candidatus Ruania gallistercoris</name>
    <dbReference type="NCBI Taxonomy" id="2838746"/>
    <lineage>
        <taxon>Bacteria</taxon>
        <taxon>Bacillati</taxon>
        <taxon>Actinomycetota</taxon>
        <taxon>Actinomycetes</taxon>
        <taxon>Micrococcales</taxon>
        <taxon>Ruaniaceae</taxon>
        <taxon>Ruania</taxon>
    </lineage>
</organism>
<comment type="caution">
    <text evidence="2">The sequence shown here is derived from an EMBL/GenBank/DDBJ whole genome shotgun (WGS) entry which is preliminary data.</text>
</comment>
<dbReference type="Proteomes" id="UP000824037">
    <property type="component" value="Unassembled WGS sequence"/>
</dbReference>
<keyword evidence="1" id="KW-0812">Transmembrane</keyword>
<protein>
    <submittedName>
        <fullName evidence="2">Uncharacterized protein</fullName>
    </submittedName>
</protein>
<keyword evidence="1" id="KW-1133">Transmembrane helix</keyword>
<feature type="transmembrane region" description="Helical" evidence="1">
    <location>
        <begin position="9"/>
        <end position="31"/>
    </location>
</feature>
<name>A0A9D2EB95_9MICO</name>
<reference evidence="2" key="2">
    <citation type="submission" date="2021-04" db="EMBL/GenBank/DDBJ databases">
        <authorList>
            <person name="Gilroy R."/>
        </authorList>
    </citation>
    <scope>NUCLEOTIDE SEQUENCE</scope>
    <source>
        <strain evidence="2">ChiGjej4B4-7305</strain>
    </source>
</reference>
<keyword evidence="1" id="KW-0472">Membrane</keyword>
<proteinExistence type="predicted"/>